<dbReference type="InterPro" id="IPR058770">
    <property type="entry name" value="PWI_ABCF3"/>
</dbReference>
<keyword evidence="2" id="KW-0597">Phosphoprotein</keyword>
<sequence>MSAAACTAVLKREFPSIDGELLSYVETVLQSSADEFENGEEVYEAVGAILHEVSQDKSEDDVREICDKFLRLLKPTNGSAGEDGDGDGGGGGGGQRKILAAPINLSQMAATQETAGDDIQSIWVIQRDDSLKVDSRKLEKAEAKRAQKLEKRQEVKAAAAATAATAPVLQSATASQVISKKDNKMESKGMNRSMDVRIENFDVSFGDKTLLQNADLLLATGRRYGFVGRNGLGKTTLLKMISGKQLQIPSHISILHVEQEVVGDDTLAIDSVLEVDTVRTGLLERERELNQLIASGSTDPNLSNELSEVYNNLLVIEADKAPARASIILNGLGFTKEMQARATRTFSGGWRMRLALARALFSKPDLLLLDEPTNMLDIKAIIWLENYLQNWPTTLLVVSHDRNFLDTVPTDILYLHSQRIETFKGNYEQFDKTRTERHKAQRREYEAQLAHRNHVQEFIDRFRYNANRAASVQSKIKMLEKLPELKPVEKEIEVTLKFPEVEPLNPPVLTLNEVQFKYGPDKVIFTSVNLSANLDSRICIVGENGAGKTTLLKIVVNLLEPTGGQVQLHRGLRLGYFSQHHVDQLDMSVNCVELLQNAYPGKPIEEYRRVLGSFGVSGDLALQVVASLSGGQKSRVALAKMCMGRPNFLVLDEPTNHLDIETIEALGKAINKYSGGVILVSHDERLIRMICKELWVCGGGTVKSIEGGFDEYRKIVERELEAIAG</sequence>
<dbReference type="InterPro" id="IPR027417">
    <property type="entry name" value="P-loop_NTPase"/>
</dbReference>
<dbReference type="PROSITE" id="PS50893">
    <property type="entry name" value="ABC_TRANSPORTER_2"/>
    <property type="match status" value="2"/>
</dbReference>
<evidence type="ECO:0000313" key="12">
    <source>
        <dbReference type="EMBL" id="KFB45099.1"/>
    </source>
</evidence>
<dbReference type="EMBL" id="KE525298">
    <property type="protein sequence ID" value="KFB45099.1"/>
    <property type="molecule type" value="Genomic_DNA"/>
</dbReference>
<dbReference type="GO" id="GO:0005524">
    <property type="term" value="F:ATP binding"/>
    <property type="evidence" value="ECO:0007669"/>
    <property type="project" value="UniProtKB-KW"/>
</dbReference>
<keyword evidence="14" id="KW-1185">Reference proteome</keyword>
<evidence type="ECO:0000256" key="6">
    <source>
        <dbReference type="ARBA" id="ARBA00022990"/>
    </source>
</evidence>
<keyword evidence="5" id="KW-0067">ATP-binding</keyword>
<dbReference type="FunFam" id="3.40.50.300:FF:000688">
    <property type="entry name" value="ATP-binding cassette sub-family F member 3"/>
    <property type="match status" value="1"/>
</dbReference>
<dbReference type="SUPFAM" id="SSF52540">
    <property type="entry name" value="P-loop containing nucleoside triphosphate hydrolases"/>
    <property type="match status" value="2"/>
</dbReference>
<evidence type="ECO:0000313" key="14">
    <source>
        <dbReference type="Proteomes" id="UP000030765"/>
    </source>
</evidence>
<keyword evidence="7" id="KW-0051">Antiviral defense</keyword>
<evidence type="ECO:0000256" key="8">
    <source>
        <dbReference type="ARBA" id="ARBA00073919"/>
    </source>
</evidence>
<dbReference type="InterPro" id="IPR050611">
    <property type="entry name" value="ABCF"/>
</dbReference>
<accession>A0A084W4F5</accession>
<dbReference type="FunFam" id="3.40.50.300:FF:000104">
    <property type="entry name" value="ATP-binding cassette sub-family F member 3"/>
    <property type="match status" value="1"/>
</dbReference>
<feature type="domain" description="ABC transporter" evidence="11">
    <location>
        <begin position="509"/>
        <end position="724"/>
    </location>
</feature>
<feature type="region of interest" description="Disordered" evidence="10">
    <location>
        <begin position="76"/>
        <end position="97"/>
    </location>
</feature>
<evidence type="ECO:0000256" key="7">
    <source>
        <dbReference type="ARBA" id="ARBA00023118"/>
    </source>
</evidence>
<dbReference type="PROSITE" id="PS00211">
    <property type="entry name" value="ABC_TRANSPORTER_1"/>
    <property type="match status" value="1"/>
</dbReference>
<dbReference type="CDD" id="cd03221">
    <property type="entry name" value="ABCF_EF-3"/>
    <property type="match status" value="2"/>
</dbReference>
<evidence type="ECO:0000256" key="1">
    <source>
        <dbReference type="ARBA" id="ARBA00011054"/>
    </source>
</evidence>
<dbReference type="PANTHER" id="PTHR19211">
    <property type="entry name" value="ATP-BINDING TRANSPORT PROTEIN-RELATED"/>
    <property type="match status" value="1"/>
</dbReference>
<dbReference type="VEuPathDB" id="VectorBase:ASIC013019"/>
<evidence type="ECO:0000256" key="9">
    <source>
        <dbReference type="SAM" id="Coils"/>
    </source>
</evidence>
<evidence type="ECO:0000256" key="3">
    <source>
        <dbReference type="ARBA" id="ARBA00022737"/>
    </source>
</evidence>
<dbReference type="Pfam" id="PF00005">
    <property type="entry name" value="ABC_tran"/>
    <property type="match status" value="2"/>
</dbReference>
<gene>
    <name evidence="12" type="ORF">ZHAS_00013019</name>
</gene>
<organism evidence="12">
    <name type="scientific">Anopheles sinensis</name>
    <name type="common">Mosquito</name>
    <dbReference type="NCBI Taxonomy" id="74873"/>
    <lineage>
        <taxon>Eukaryota</taxon>
        <taxon>Metazoa</taxon>
        <taxon>Ecdysozoa</taxon>
        <taxon>Arthropoda</taxon>
        <taxon>Hexapoda</taxon>
        <taxon>Insecta</taxon>
        <taxon>Pterygota</taxon>
        <taxon>Neoptera</taxon>
        <taxon>Endopterygota</taxon>
        <taxon>Diptera</taxon>
        <taxon>Nematocera</taxon>
        <taxon>Culicoidea</taxon>
        <taxon>Culicidae</taxon>
        <taxon>Anophelinae</taxon>
        <taxon>Anopheles</taxon>
    </lineage>
</organism>
<dbReference type="InterPro" id="IPR017871">
    <property type="entry name" value="ABC_transporter-like_CS"/>
</dbReference>
<keyword evidence="9" id="KW-0175">Coiled coil</keyword>
<dbReference type="SMART" id="SM00382">
    <property type="entry name" value="AAA"/>
    <property type="match status" value="2"/>
</dbReference>
<reference evidence="13" key="2">
    <citation type="submission" date="2020-05" db="UniProtKB">
        <authorList>
            <consortium name="EnsemblMetazoa"/>
        </authorList>
    </citation>
    <scope>IDENTIFICATION</scope>
</reference>
<dbReference type="OrthoDB" id="2110130at2759"/>
<dbReference type="GO" id="GO:0051607">
    <property type="term" value="P:defense response to virus"/>
    <property type="evidence" value="ECO:0007669"/>
    <property type="project" value="UniProtKB-KW"/>
</dbReference>
<evidence type="ECO:0000256" key="10">
    <source>
        <dbReference type="SAM" id="MobiDB-lite"/>
    </source>
</evidence>
<keyword evidence="4" id="KW-0547">Nucleotide-binding</keyword>
<dbReference type="InterPro" id="IPR003439">
    <property type="entry name" value="ABC_transporter-like_ATP-bd"/>
</dbReference>
<feature type="coiled-coil region" evidence="9">
    <location>
        <begin position="131"/>
        <end position="158"/>
    </location>
</feature>
<dbReference type="EnsemblMetazoa" id="ASIC013019-RA">
    <property type="protein sequence ID" value="ASIC013019-PA"/>
    <property type="gene ID" value="ASIC013019"/>
</dbReference>
<proteinExistence type="inferred from homology"/>
<dbReference type="Proteomes" id="UP000030765">
    <property type="component" value="Unassembled WGS sequence"/>
</dbReference>
<dbReference type="Pfam" id="PF12848">
    <property type="entry name" value="ABC_tran_Xtn"/>
    <property type="match status" value="1"/>
</dbReference>
<dbReference type="STRING" id="74873.A0A084W4F5"/>
<dbReference type="InterPro" id="IPR032781">
    <property type="entry name" value="ABC_tran_Xtn"/>
</dbReference>
<protein>
    <recommendedName>
        <fullName evidence="8">ATP-binding cassette sub-family F member 3</fullName>
    </recommendedName>
</protein>
<dbReference type="InterPro" id="IPR003593">
    <property type="entry name" value="AAA+_ATPase"/>
</dbReference>
<comment type="similarity">
    <text evidence="1">Belongs to the ABC transporter superfamily. ABCF family. EF3 subfamily.</text>
</comment>
<dbReference type="VEuPathDB" id="VectorBase:ASIS021713"/>
<evidence type="ECO:0000256" key="5">
    <source>
        <dbReference type="ARBA" id="ARBA00022840"/>
    </source>
</evidence>
<keyword evidence="6" id="KW-0007">Acetylation</keyword>
<name>A0A084W4F5_ANOSI</name>
<keyword evidence="3" id="KW-0677">Repeat</keyword>
<dbReference type="PANTHER" id="PTHR19211:SF117">
    <property type="entry name" value="ATP-BINDING CASSETTE SUB-FAMILY F MEMBER 3"/>
    <property type="match status" value="1"/>
</dbReference>
<evidence type="ECO:0000313" key="13">
    <source>
        <dbReference type="EnsemblMetazoa" id="ASIC013019-PA"/>
    </source>
</evidence>
<evidence type="ECO:0000256" key="2">
    <source>
        <dbReference type="ARBA" id="ARBA00022553"/>
    </source>
</evidence>
<reference evidence="12 14" key="1">
    <citation type="journal article" date="2014" name="BMC Genomics">
        <title>Genome sequence of Anopheles sinensis provides insight into genetics basis of mosquito competence for malaria parasites.</title>
        <authorList>
            <person name="Zhou D."/>
            <person name="Zhang D."/>
            <person name="Ding G."/>
            <person name="Shi L."/>
            <person name="Hou Q."/>
            <person name="Ye Y."/>
            <person name="Xu Y."/>
            <person name="Zhou H."/>
            <person name="Xiong C."/>
            <person name="Li S."/>
            <person name="Yu J."/>
            <person name="Hong S."/>
            <person name="Yu X."/>
            <person name="Zou P."/>
            <person name="Chen C."/>
            <person name="Chang X."/>
            <person name="Wang W."/>
            <person name="Lv Y."/>
            <person name="Sun Y."/>
            <person name="Ma L."/>
            <person name="Shen B."/>
            <person name="Zhu C."/>
        </authorList>
    </citation>
    <scope>NUCLEOTIDE SEQUENCE [LARGE SCALE GENOMIC DNA]</scope>
</reference>
<dbReference type="EMBL" id="ATLV01020330">
    <property type="status" value="NOT_ANNOTATED_CDS"/>
    <property type="molecule type" value="Genomic_DNA"/>
</dbReference>
<dbReference type="AlphaFoldDB" id="A0A084W4F5"/>
<dbReference type="GO" id="GO:0016887">
    <property type="term" value="F:ATP hydrolysis activity"/>
    <property type="evidence" value="ECO:0007669"/>
    <property type="project" value="InterPro"/>
</dbReference>
<evidence type="ECO:0000256" key="4">
    <source>
        <dbReference type="ARBA" id="ARBA00022741"/>
    </source>
</evidence>
<dbReference type="Gene3D" id="3.40.50.300">
    <property type="entry name" value="P-loop containing nucleotide triphosphate hydrolases"/>
    <property type="match status" value="2"/>
</dbReference>
<evidence type="ECO:0000259" key="11">
    <source>
        <dbReference type="PROSITE" id="PS50893"/>
    </source>
</evidence>
<dbReference type="OMA" id="CTHIADI"/>
<feature type="domain" description="ABC transporter" evidence="11">
    <location>
        <begin position="196"/>
        <end position="442"/>
    </location>
</feature>
<dbReference type="Pfam" id="PF26051">
    <property type="entry name" value="PWI_ABCF3"/>
    <property type="match status" value="1"/>
</dbReference>